<dbReference type="EMBL" id="JAHRIQ010083470">
    <property type="protein sequence ID" value="MEQ2248724.1"/>
    <property type="molecule type" value="Genomic_DNA"/>
</dbReference>
<proteinExistence type="predicted"/>
<name>A0ABV0UV77_9TELE</name>
<evidence type="ECO:0000313" key="2">
    <source>
        <dbReference type="Proteomes" id="UP001482620"/>
    </source>
</evidence>
<comment type="caution">
    <text evidence="1">The sequence shown here is derived from an EMBL/GenBank/DDBJ whole genome shotgun (WGS) entry which is preliminary data.</text>
</comment>
<protein>
    <submittedName>
        <fullName evidence="1">Uncharacterized protein</fullName>
    </submittedName>
</protein>
<accession>A0ABV0UV77</accession>
<gene>
    <name evidence="1" type="ORF">ILYODFUR_021874</name>
</gene>
<reference evidence="1 2" key="1">
    <citation type="submission" date="2021-06" db="EMBL/GenBank/DDBJ databases">
        <authorList>
            <person name="Palmer J.M."/>
        </authorList>
    </citation>
    <scope>NUCLEOTIDE SEQUENCE [LARGE SCALE GENOMIC DNA]</scope>
    <source>
        <strain evidence="2">if_2019</strain>
        <tissue evidence="1">Muscle</tissue>
    </source>
</reference>
<sequence>MSSYLYQGLHQIKPPRGQQSRTHKVQHTWITFFVLVDLGPTIPDSTSLFPRGGSLPPTYWWSPVPDINTPYK</sequence>
<evidence type="ECO:0000313" key="1">
    <source>
        <dbReference type="EMBL" id="MEQ2248724.1"/>
    </source>
</evidence>
<keyword evidence="2" id="KW-1185">Reference proteome</keyword>
<dbReference type="Proteomes" id="UP001482620">
    <property type="component" value="Unassembled WGS sequence"/>
</dbReference>
<organism evidence="1 2">
    <name type="scientific">Ilyodon furcidens</name>
    <name type="common">goldbreast splitfin</name>
    <dbReference type="NCBI Taxonomy" id="33524"/>
    <lineage>
        <taxon>Eukaryota</taxon>
        <taxon>Metazoa</taxon>
        <taxon>Chordata</taxon>
        <taxon>Craniata</taxon>
        <taxon>Vertebrata</taxon>
        <taxon>Euteleostomi</taxon>
        <taxon>Actinopterygii</taxon>
        <taxon>Neopterygii</taxon>
        <taxon>Teleostei</taxon>
        <taxon>Neoteleostei</taxon>
        <taxon>Acanthomorphata</taxon>
        <taxon>Ovalentaria</taxon>
        <taxon>Atherinomorphae</taxon>
        <taxon>Cyprinodontiformes</taxon>
        <taxon>Goodeidae</taxon>
        <taxon>Ilyodon</taxon>
    </lineage>
</organism>